<feature type="non-terminal residue" evidence="2">
    <location>
        <position position="1"/>
    </location>
</feature>
<accession>A0A7T8KK64</accession>
<gene>
    <name evidence="2" type="ORF">FKW44_002449</name>
</gene>
<protein>
    <recommendedName>
        <fullName evidence="1">Mediator of RNA polymerase II transcription subunit 14 C-terminal domain-containing protein</fullName>
    </recommendedName>
</protein>
<evidence type="ECO:0000313" key="2">
    <source>
        <dbReference type="EMBL" id="QQP57450.1"/>
    </source>
</evidence>
<feature type="non-terminal residue" evidence="2">
    <location>
        <position position="151"/>
    </location>
</feature>
<dbReference type="EMBL" id="CP045891">
    <property type="protein sequence ID" value="QQP57450.1"/>
    <property type="molecule type" value="Genomic_DNA"/>
</dbReference>
<evidence type="ECO:0000259" key="1">
    <source>
        <dbReference type="Pfam" id="PF25069"/>
    </source>
</evidence>
<dbReference type="Proteomes" id="UP000595437">
    <property type="component" value="Chromosome 2"/>
</dbReference>
<dbReference type="Pfam" id="PF25069">
    <property type="entry name" value="Med14_C"/>
    <property type="match status" value="1"/>
</dbReference>
<organism evidence="2 3">
    <name type="scientific">Caligus rogercresseyi</name>
    <name type="common">Sea louse</name>
    <dbReference type="NCBI Taxonomy" id="217165"/>
    <lineage>
        <taxon>Eukaryota</taxon>
        <taxon>Metazoa</taxon>
        <taxon>Ecdysozoa</taxon>
        <taxon>Arthropoda</taxon>
        <taxon>Crustacea</taxon>
        <taxon>Multicrustacea</taxon>
        <taxon>Hexanauplia</taxon>
        <taxon>Copepoda</taxon>
        <taxon>Siphonostomatoida</taxon>
        <taxon>Caligidae</taxon>
        <taxon>Caligus</taxon>
    </lineage>
</organism>
<name>A0A7T8KK64_CALRO</name>
<dbReference type="InterPro" id="IPR056877">
    <property type="entry name" value="Med14_C"/>
</dbReference>
<reference evidence="3" key="1">
    <citation type="submission" date="2021-01" db="EMBL/GenBank/DDBJ databases">
        <title>Caligus Genome Assembly.</title>
        <authorList>
            <person name="Gallardo-Escarate C."/>
        </authorList>
    </citation>
    <scope>NUCLEOTIDE SEQUENCE [LARGE SCALE GENOMIC DNA]</scope>
</reference>
<sequence>ASSASRDFSTQGRRSPLRVIMMSSFISILHMIQVMKFDLMPDLVLQKNYRWTTRLCLMVPPASPQIMPLGTHGVVRMRDKMLLYLQFYRAHPNAAAGSNNTMNHTSVVQRESIASGPIFCRSGQLNPQRCTILPIIHDLLMNFTLPNEGGG</sequence>
<proteinExistence type="predicted"/>
<keyword evidence="3" id="KW-1185">Reference proteome</keyword>
<dbReference type="AlphaFoldDB" id="A0A7T8KK64"/>
<feature type="domain" description="Mediator of RNA polymerase II transcription subunit 14 C-terminal" evidence="1">
    <location>
        <begin position="30"/>
        <end position="97"/>
    </location>
</feature>
<evidence type="ECO:0000313" key="3">
    <source>
        <dbReference type="Proteomes" id="UP000595437"/>
    </source>
</evidence>